<protein>
    <recommendedName>
        <fullName evidence="7">Chloramphenicol acetyltransferase</fullName>
    </recommendedName>
</protein>
<dbReference type="GO" id="GO:0016746">
    <property type="term" value="F:acyltransferase activity"/>
    <property type="evidence" value="ECO:0007669"/>
    <property type="project" value="UniProtKB-KW"/>
</dbReference>
<proteinExistence type="inferred from homology"/>
<dbReference type="EMBL" id="JACIGI010000003">
    <property type="protein sequence ID" value="MBB4284747.1"/>
    <property type="molecule type" value="Genomic_DNA"/>
</dbReference>
<sequence length="204" mass="22074">MTLSETPTVDATARLHDCVLGRWTEVQARVTLSGVTLGDYSYICNDGQADHTTIGKFCSIAAHCRLNPGNHPMQRATQHHVTYRADQYGLGAAEAAFFAWRRASPVTIGHDVWIGHGVTVLPGVAVGDGAVLAAGAVVSRDVPAYTIVAGVPARPVRRRFSEDIAAALARIRWWDWSHDALGAALDDFRHLEIAAFCAKYDPGR</sequence>
<dbReference type="Pfam" id="PF00132">
    <property type="entry name" value="Hexapep"/>
    <property type="match status" value="1"/>
</dbReference>
<evidence type="ECO:0000313" key="6">
    <source>
        <dbReference type="Proteomes" id="UP000555728"/>
    </source>
</evidence>
<dbReference type="InterPro" id="IPR018357">
    <property type="entry name" value="Hexapep_transf_CS"/>
</dbReference>
<evidence type="ECO:0000256" key="4">
    <source>
        <dbReference type="ARBA" id="ARBA00023315"/>
    </source>
</evidence>
<dbReference type="SUPFAM" id="SSF51161">
    <property type="entry name" value="Trimeric LpxA-like enzymes"/>
    <property type="match status" value="1"/>
</dbReference>
<evidence type="ECO:0000256" key="1">
    <source>
        <dbReference type="ARBA" id="ARBA00007274"/>
    </source>
</evidence>
<evidence type="ECO:0008006" key="7">
    <source>
        <dbReference type="Google" id="ProtNLM"/>
    </source>
</evidence>
<dbReference type="PANTHER" id="PTHR43300:SF11">
    <property type="entry name" value="ACETYLTRANSFERASE RV3034C-RELATED"/>
    <property type="match status" value="1"/>
</dbReference>
<gene>
    <name evidence="5" type="ORF">GGD88_000458</name>
</gene>
<comment type="similarity">
    <text evidence="1">Belongs to the transferase hexapeptide repeat family.</text>
</comment>
<dbReference type="PROSITE" id="PS00101">
    <property type="entry name" value="HEXAPEP_TRANSFERASES"/>
    <property type="match status" value="1"/>
</dbReference>
<comment type="caution">
    <text evidence="5">The sequence shown here is derived from an EMBL/GenBank/DDBJ whole genome shotgun (WGS) entry which is preliminary data.</text>
</comment>
<dbReference type="CDD" id="cd03349">
    <property type="entry name" value="LbH_XAT"/>
    <property type="match status" value="1"/>
</dbReference>
<accession>A0A7W6WJQ4</accession>
<keyword evidence="2" id="KW-0808">Transferase</keyword>
<dbReference type="NCBIfam" id="TIGR03308">
    <property type="entry name" value="phn_thr-fam"/>
    <property type="match status" value="1"/>
</dbReference>
<keyword evidence="6" id="KW-1185">Reference proteome</keyword>
<dbReference type="PANTHER" id="PTHR43300">
    <property type="entry name" value="ACETYLTRANSFERASE"/>
    <property type="match status" value="1"/>
</dbReference>
<dbReference type="AlphaFoldDB" id="A0A7W6WJQ4"/>
<dbReference type="InterPro" id="IPR050179">
    <property type="entry name" value="Trans_hexapeptide_repeat"/>
</dbReference>
<evidence type="ECO:0000313" key="5">
    <source>
        <dbReference type="EMBL" id="MBB4284747.1"/>
    </source>
</evidence>
<keyword evidence="4" id="KW-0012">Acyltransferase</keyword>
<dbReference type="InterPro" id="IPR011004">
    <property type="entry name" value="Trimer_LpxA-like_sf"/>
</dbReference>
<dbReference type="Proteomes" id="UP000555728">
    <property type="component" value="Unassembled WGS sequence"/>
</dbReference>
<dbReference type="InterPro" id="IPR017694">
    <property type="entry name" value="Phosphonate_tfrase_rpt"/>
</dbReference>
<evidence type="ECO:0000256" key="2">
    <source>
        <dbReference type="ARBA" id="ARBA00022679"/>
    </source>
</evidence>
<evidence type="ECO:0000256" key="3">
    <source>
        <dbReference type="ARBA" id="ARBA00022737"/>
    </source>
</evidence>
<dbReference type="InterPro" id="IPR001451">
    <property type="entry name" value="Hexapep"/>
</dbReference>
<organism evidence="5 6">
    <name type="scientific">Roseospira goensis</name>
    <dbReference type="NCBI Taxonomy" id="391922"/>
    <lineage>
        <taxon>Bacteria</taxon>
        <taxon>Pseudomonadati</taxon>
        <taxon>Pseudomonadota</taxon>
        <taxon>Alphaproteobacteria</taxon>
        <taxon>Rhodospirillales</taxon>
        <taxon>Rhodospirillaceae</taxon>
        <taxon>Roseospira</taxon>
    </lineage>
</organism>
<keyword evidence="3" id="KW-0677">Repeat</keyword>
<dbReference type="RefSeq" id="WP_246423511.1">
    <property type="nucleotide sequence ID" value="NZ_JACIGI010000003.1"/>
</dbReference>
<reference evidence="5 6" key="1">
    <citation type="submission" date="2020-08" db="EMBL/GenBank/DDBJ databases">
        <title>Genome sequencing of Purple Non-Sulfur Bacteria from various extreme environments.</title>
        <authorList>
            <person name="Mayer M."/>
        </authorList>
    </citation>
    <scope>NUCLEOTIDE SEQUENCE [LARGE SCALE GENOMIC DNA]</scope>
    <source>
        <strain evidence="5 6">JA135</strain>
    </source>
</reference>
<dbReference type="Gene3D" id="2.160.10.10">
    <property type="entry name" value="Hexapeptide repeat proteins"/>
    <property type="match status" value="1"/>
</dbReference>
<name>A0A7W6WJQ4_9PROT</name>